<sequence length="294" mass="31309">MVRTKAHANSALSGAKKTHKGYNYVQKTMHGLATLCAIGSLIASAICAHKAHKYRGDDDDDDDDGGHYKMARNVSIAAAVWSGLTILQQGGQGGDQWKHATKVAKLRKLRRNNNEDQRGLNAGGAADYGYAENRRRQLIHLAIQAAVIIFGIVVLAIWANPLMKRTYRNASFISSLKAWGILGWIALGLLILGLLIALLMLFTKKRHTVDNAGYDNAAYGDTAYTGTTATTGNVTHTGPMAHSGNMAHTGNAAYTGNTAYTGSTVPIGNTANVGNQAPVANQATYGTQPQMTSV</sequence>
<feature type="transmembrane region" description="Helical" evidence="1">
    <location>
        <begin position="179"/>
        <end position="202"/>
    </location>
</feature>
<dbReference type="RefSeq" id="XP_014183356.1">
    <property type="nucleotide sequence ID" value="XM_014327881.1"/>
</dbReference>
<dbReference type="KEGG" id="tasa:A1Q1_06277"/>
<evidence type="ECO:0000256" key="1">
    <source>
        <dbReference type="SAM" id="Phobius"/>
    </source>
</evidence>
<dbReference type="EMBL" id="ALBS01000032">
    <property type="protein sequence ID" value="EJT52171.1"/>
    <property type="molecule type" value="Genomic_DNA"/>
</dbReference>
<dbReference type="AlphaFoldDB" id="J5TQJ3"/>
<comment type="caution">
    <text evidence="2">The sequence shown here is derived from an EMBL/GenBank/DDBJ whole genome shotgun (WGS) entry which is preliminary data.</text>
</comment>
<dbReference type="HOGENOM" id="CLU_947277_0_0_1"/>
<evidence type="ECO:0000313" key="2">
    <source>
        <dbReference type="EMBL" id="EJT52171.1"/>
    </source>
</evidence>
<protein>
    <submittedName>
        <fullName evidence="2">Uncharacterized protein</fullName>
    </submittedName>
</protein>
<gene>
    <name evidence="2" type="ORF">A1Q1_06277</name>
</gene>
<name>J5TQJ3_TRIAS</name>
<dbReference type="VEuPathDB" id="FungiDB:A1Q1_06277"/>
<evidence type="ECO:0000313" key="3">
    <source>
        <dbReference type="Proteomes" id="UP000002748"/>
    </source>
</evidence>
<reference evidence="2 3" key="1">
    <citation type="journal article" date="2012" name="Eukaryot. Cell">
        <title>Draft genome sequence of CBS 2479, the standard type strain of Trichosporon asahii.</title>
        <authorList>
            <person name="Yang R.Y."/>
            <person name="Li H.T."/>
            <person name="Zhu H."/>
            <person name="Zhou G.P."/>
            <person name="Wang M."/>
            <person name="Wang L."/>
        </authorList>
    </citation>
    <scope>NUCLEOTIDE SEQUENCE [LARGE SCALE GENOMIC DNA]</scope>
    <source>
        <strain evidence="3">ATCC 90039 / CBS 2479 / JCM 2466 / KCTC 7840 / NCYC 2677 / UAMH 7654</strain>
    </source>
</reference>
<proteinExistence type="predicted"/>
<keyword evidence="1" id="KW-1133">Transmembrane helix</keyword>
<organism evidence="2 3">
    <name type="scientific">Trichosporon asahii var. asahii (strain ATCC 90039 / CBS 2479 / JCM 2466 / KCTC 7840 / NBRC 103889/ NCYC 2677 / UAMH 7654)</name>
    <name type="common">Yeast</name>
    <dbReference type="NCBI Taxonomy" id="1186058"/>
    <lineage>
        <taxon>Eukaryota</taxon>
        <taxon>Fungi</taxon>
        <taxon>Dikarya</taxon>
        <taxon>Basidiomycota</taxon>
        <taxon>Agaricomycotina</taxon>
        <taxon>Tremellomycetes</taxon>
        <taxon>Trichosporonales</taxon>
        <taxon>Trichosporonaceae</taxon>
        <taxon>Trichosporon</taxon>
    </lineage>
</organism>
<keyword evidence="1" id="KW-0812">Transmembrane</keyword>
<dbReference type="GeneID" id="25989789"/>
<accession>J5TQJ3</accession>
<feature type="transmembrane region" description="Helical" evidence="1">
    <location>
        <begin position="138"/>
        <end position="159"/>
    </location>
</feature>
<keyword evidence="1" id="KW-0472">Membrane</keyword>
<dbReference type="Proteomes" id="UP000002748">
    <property type="component" value="Unassembled WGS sequence"/>
</dbReference>